<organism evidence="3 4">
    <name type="scientific">Marasmius crinis-equi</name>
    <dbReference type="NCBI Taxonomy" id="585013"/>
    <lineage>
        <taxon>Eukaryota</taxon>
        <taxon>Fungi</taxon>
        <taxon>Dikarya</taxon>
        <taxon>Basidiomycota</taxon>
        <taxon>Agaricomycotina</taxon>
        <taxon>Agaricomycetes</taxon>
        <taxon>Agaricomycetidae</taxon>
        <taxon>Agaricales</taxon>
        <taxon>Marasmiineae</taxon>
        <taxon>Marasmiaceae</taxon>
        <taxon>Marasmius</taxon>
    </lineage>
</organism>
<sequence length="401" mass="45346">MGCLWDDSLWLDTSRGVFCRGPPGPSWDERRLELDNLSLDAELVKEDVLSRYLGSRLGDRGVVEWLLWAVGYNFQVSVSQPTVISTLDDTILAVRSGVWEEPSWIGNRSCLGEREELANGTTRFTLKHNRRRLELELDWKEAQCDWLAQALSVFHAHGISLEGDMKTHKLVIPWELTGMLSNSKAKRQRRRESPPIYLFVLPLSTSTFWSFDQGGQTPIPTDLCRHLGLPPLLSPESAGEYTWPTSTYETLRDYQIARKFDPTTTDFAQHNDYRIYDVVKTPLSIRFEELDDSEPTDSTSTPQSEIHAERVETEPEDMSLLLLFGNTQPDLEAPETLEGFSLAAYRTVLVPSTELAFSKRVWMLTAVVVVLVFVALRLAAELLANLHGGLQVISWIAAIAH</sequence>
<keyword evidence="2" id="KW-0472">Membrane</keyword>
<gene>
    <name evidence="3" type="ORF">V5O48_016578</name>
</gene>
<evidence type="ECO:0000313" key="3">
    <source>
        <dbReference type="EMBL" id="KAL0565446.1"/>
    </source>
</evidence>
<accession>A0ABR3ERC8</accession>
<evidence type="ECO:0000256" key="2">
    <source>
        <dbReference type="SAM" id="Phobius"/>
    </source>
</evidence>
<evidence type="ECO:0000313" key="4">
    <source>
        <dbReference type="Proteomes" id="UP001465976"/>
    </source>
</evidence>
<keyword evidence="4" id="KW-1185">Reference proteome</keyword>
<comment type="caution">
    <text evidence="3">The sequence shown here is derived from an EMBL/GenBank/DDBJ whole genome shotgun (WGS) entry which is preliminary data.</text>
</comment>
<keyword evidence="2" id="KW-1133">Transmembrane helix</keyword>
<proteinExistence type="predicted"/>
<reference evidence="3 4" key="1">
    <citation type="submission" date="2024-02" db="EMBL/GenBank/DDBJ databases">
        <title>A draft genome for the cacao thread blight pathogen Marasmius crinis-equi.</title>
        <authorList>
            <person name="Cohen S.P."/>
            <person name="Baruah I.K."/>
            <person name="Amoako-Attah I."/>
            <person name="Bukari Y."/>
            <person name="Meinhardt L.W."/>
            <person name="Bailey B.A."/>
        </authorList>
    </citation>
    <scope>NUCLEOTIDE SEQUENCE [LARGE SCALE GENOMIC DNA]</scope>
    <source>
        <strain evidence="3 4">GH-76</strain>
    </source>
</reference>
<keyword evidence="2" id="KW-0812">Transmembrane</keyword>
<dbReference type="EMBL" id="JBAHYK010002260">
    <property type="protein sequence ID" value="KAL0565446.1"/>
    <property type="molecule type" value="Genomic_DNA"/>
</dbReference>
<dbReference type="Proteomes" id="UP001465976">
    <property type="component" value="Unassembled WGS sequence"/>
</dbReference>
<evidence type="ECO:0000256" key="1">
    <source>
        <dbReference type="SAM" id="MobiDB-lite"/>
    </source>
</evidence>
<name>A0ABR3ERC8_9AGAR</name>
<feature type="transmembrane region" description="Helical" evidence="2">
    <location>
        <begin position="361"/>
        <end position="380"/>
    </location>
</feature>
<protein>
    <submittedName>
        <fullName evidence="3">Uncharacterized protein</fullName>
    </submittedName>
</protein>
<feature type="region of interest" description="Disordered" evidence="1">
    <location>
        <begin position="289"/>
        <end position="310"/>
    </location>
</feature>